<feature type="compositionally biased region" description="Polar residues" evidence="1">
    <location>
        <begin position="124"/>
        <end position="140"/>
    </location>
</feature>
<evidence type="ECO:0000313" key="2">
    <source>
        <dbReference type="EMBL" id="GBN71919.1"/>
    </source>
</evidence>
<protein>
    <submittedName>
        <fullName evidence="3">Uncharacterized protein</fullName>
    </submittedName>
</protein>
<evidence type="ECO:0000313" key="4">
    <source>
        <dbReference type="Proteomes" id="UP000499080"/>
    </source>
</evidence>
<proteinExistence type="predicted"/>
<dbReference type="EMBL" id="BGPR01016121">
    <property type="protein sequence ID" value="GBN71919.1"/>
    <property type="molecule type" value="Genomic_DNA"/>
</dbReference>
<reference evidence="3 4" key="1">
    <citation type="journal article" date="2019" name="Sci. Rep.">
        <title>Orb-weaving spider Araneus ventricosus genome elucidates the spidroin gene catalogue.</title>
        <authorList>
            <person name="Kono N."/>
            <person name="Nakamura H."/>
            <person name="Ohtoshi R."/>
            <person name="Moran D.A.P."/>
            <person name="Shinohara A."/>
            <person name="Yoshida Y."/>
            <person name="Fujiwara M."/>
            <person name="Mori M."/>
            <person name="Tomita M."/>
            <person name="Arakawa K."/>
        </authorList>
    </citation>
    <scope>NUCLEOTIDE SEQUENCE [LARGE SCALE GENOMIC DNA]</scope>
</reference>
<dbReference type="Proteomes" id="UP000499080">
    <property type="component" value="Unassembled WGS sequence"/>
</dbReference>
<keyword evidence="4" id="KW-1185">Reference proteome</keyword>
<evidence type="ECO:0000313" key="3">
    <source>
        <dbReference type="EMBL" id="GBN71985.1"/>
    </source>
</evidence>
<dbReference type="AlphaFoldDB" id="A0A4Y2RB11"/>
<organism evidence="3 4">
    <name type="scientific">Araneus ventricosus</name>
    <name type="common">Orbweaver spider</name>
    <name type="synonym">Epeira ventricosa</name>
    <dbReference type="NCBI Taxonomy" id="182803"/>
    <lineage>
        <taxon>Eukaryota</taxon>
        <taxon>Metazoa</taxon>
        <taxon>Ecdysozoa</taxon>
        <taxon>Arthropoda</taxon>
        <taxon>Chelicerata</taxon>
        <taxon>Arachnida</taxon>
        <taxon>Araneae</taxon>
        <taxon>Araneomorphae</taxon>
        <taxon>Entelegynae</taxon>
        <taxon>Araneoidea</taxon>
        <taxon>Araneidae</taxon>
        <taxon>Araneus</taxon>
    </lineage>
</organism>
<evidence type="ECO:0000256" key="1">
    <source>
        <dbReference type="SAM" id="MobiDB-lite"/>
    </source>
</evidence>
<comment type="caution">
    <text evidence="3">The sequence shown here is derived from an EMBL/GenBank/DDBJ whole genome shotgun (WGS) entry which is preliminary data.</text>
</comment>
<name>A0A4Y2RB11_ARAVE</name>
<dbReference type="EMBL" id="BGPR01016142">
    <property type="protein sequence ID" value="GBN71985.1"/>
    <property type="molecule type" value="Genomic_DNA"/>
</dbReference>
<accession>A0A4Y2RB11</accession>
<sequence>ILETGIFFDAAETPEDMPEELNDIPEQNPKIAKLKQKLCKIYQKRAAIRNKRKNLKADIQKKKARKAAEIEKNVKAATYTRKRKETKTKELPVDKLAEERRKTLQRLKEYKKMLELKEAKGKSSECSSHFLSNSYIEESE</sequence>
<gene>
    <name evidence="3" type="ORF">AVEN_136470_1</name>
    <name evidence="2" type="ORF">AVEN_54809_1</name>
</gene>
<feature type="region of interest" description="Disordered" evidence="1">
    <location>
        <begin position="118"/>
        <end position="140"/>
    </location>
</feature>
<feature type="non-terminal residue" evidence="3">
    <location>
        <position position="1"/>
    </location>
</feature>